<feature type="chain" id="PRO_5022222114" evidence="2">
    <location>
        <begin position="31"/>
        <end position="639"/>
    </location>
</feature>
<evidence type="ECO:0000256" key="2">
    <source>
        <dbReference type="SAM" id="SignalP"/>
    </source>
</evidence>
<keyword evidence="4" id="KW-1185">Reference proteome</keyword>
<feature type="compositionally biased region" description="Basic and acidic residues" evidence="1">
    <location>
        <begin position="489"/>
        <end position="499"/>
    </location>
</feature>
<protein>
    <submittedName>
        <fullName evidence="3">YHS domain protein</fullName>
    </submittedName>
</protein>
<organism evidence="3 4">
    <name type="scientific">Gimesia chilikensis</name>
    <dbReference type="NCBI Taxonomy" id="2605989"/>
    <lineage>
        <taxon>Bacteria</taxon>
        <taxon>Pseudomonadati</taxon>
        <taxon>Planctomycetota</taxon>
        <taxon>Planctomycetia</taxon>
        <taxon>Planctomycetales</taxon>
        <taxon>Planctomycetaceae</taxon>
        <taxon>Gimesia</taxon>
    </lineage>
</organism>
<feature type="region of interest" description="Disordered" evidence="1">
    <location>
        <begin position="383"/>
        <end position="517"/>
    </location>
</feature>
<dbReference type="Proteomes" id="UP000320421">
    <property type="component" value="Chromosome"/>
</dbReference>
<keyword evidence="2" id="KW-0732">Signal</keyword>
<dbReference type="RefSeq" id="WP_145181076.1">
    <property type="nucleotide sequence ID" value="NZ_CP036266.1"/>
</dbReference>
<reference evidence="3 4" key="1">
    <citation type="submission" date="2019-02" db="EMBL/GenBank/DDBJ databases">
        <title>Deep-cultivation of Planctomycetes and their phenomic and genomic characterization uncovers novel biology.</title>
        <authorList>
            <person name="Wiegand S."/>
            <person name="Jogler M."/>
            <person name="Boedeker C."/>
            <person name="Pinto D."/>
            <person name="Vollmers J."/>
            <person name="Rivas-Marin E."/>
            <person name="Kohn T."/>
            <person name="Peeters S.H."/>
            <person name="Heuer A."/>
            <person name="Rast P."/>
            <person name="Oberbeckmann S."/>
            <person name="Bunk B."/>
            <person name="Jeske O."/>
            <person name="Meyerdierks A."/>
            <person name="Storesund J.E."/>
            <person name="Kallscheuer N."/>
            <person name="Luecker S."/>
            <person name="Lage O.M."/>
            <person name="Pohl T."/>
            <person name="Merkel B.J."/>
            <person name="Hornburger P."/>
            <person name="Mueller R.-W."/>
            <person name="Bruemmer F."/>
            <person name="Labrenz M."/>
            <person name="Spormann A.M."/>
            <person name="Op den Camp H."/>
            <person name="Overmann J."/>
            <person name="Amann R."/>
            <person name="Jetten M.S.M."/>
            <person name="Mascher T."/>
            <person name="Medema M.H."/>
            <person name="Devos D.P."/>
            <person name="Kaster A.-K."/>
            <person name="Ovreas L."/>
            <person name="Rohde M."/>
            <person name="Galperin M.Y."/>
            <person name="Jogler C."/>
        </authorList>
    </citation>
    <scope>NUCLEOTIDE SEQUENCE [LARGE SCALE GENOMIC DNA]</scope>
    <source>
        <strain evidence="3 4">HG66A1</strain>
    </source>
</reference>
<gene>
    <name evidence="3" type="ORF">HG66A1_09650</name>
</gene>
<sequence precursor="true">MKAGTRFSARVLIFSAISGLVLTNSNLLTADDTAVQINSFKPRSARTERNPQKTLKNAIQREIHSARHVSEPQVRFPQKNTTIQKVNHQPGEIQQVGFTLDPRSLFQKKSSSKEQQKPEQKRQIVVPGSGQPSAPQYKTAVPQATAKPGQSEIQRQLEALYRRDGRQMPPMSVQSLPKTANSGSAAGRGTVNQPAAQAQSTPAQSAPAQTSATPQNVVVMPQQQVPPAPEERKWYDKFLPGKTKQTPKRLPQSNQVAKKAPVDSPAVEEVQTSAAPELPPAPAPESVVTTPTADDEAKFTKSMVPSQEELDEEAREELEEAAEEAAERLEEQKIAAEKAEKMLKEKAAELPLIVEEKTVEVVEEKVAKNPEDDFNNLFPEMSEEEADGMKKPVEKTSTPQTPFSGLVLEENNKEVAPEKAETKTEPVMENAAEVAQETPAKEVNPFEPQPQPAAPETKTEEKNPFAVPAPQIAETEKAAQPKTPQVEDNPFKAEPEPKLETPAPQPEKQVAKTEQDSTVEKKMAMIASRGNIKGLKGFCPVALRDNRLLVDARPEFSSSYKSMNYQFASLENKLKFDREPAKYAPAAGGSDIVLLVDNQDDKEGTLDFASWYKGRLYLFSSQKNMDVFMKTPALYVGVE</sequence>
<feature type="compositionally biased region" description="Low complexity" evidence="1">
    <location>
        <begin position="193"/>
        <end position="225"/>
    </location>
</feature>
<dbReference type="EMBL" id="CP036266">
    <property type="protein sequence ID" value="QDT19201.1"/>
    <property type="molecule type" value="Genomic_DNA"/>
</dbReference>
<feature type="compositionally biased region" description="Basic and acidic residues" evidence="1">
    <location>
        <begin position="111"/>
        <end position="122"/>
    </location>
</feature>
<accession>A0A517PIQ7</accession>
<feature type="compositionally biased region" description="Polar residues" evidence="1">
    <location>
        <begin position="172"/>
        <end position="184"/>
    </location>
</feature>
<proteinExistence type="predicted"/>
<evidence type="ECO:0000313" key="4">
    <source>
        <dbReference type="Proteomes" id="UP000320421"/>
    </source>
</evidence>
<feature type="region of interest" description="Disordered" evidence="1">
    <location>
        <begin position="106"/>
        <end position="152"/>
    </location>
</feature>
<evidence type="ECO:0000313" key="3">
    <source>
        <dbReference type="EMBL" id="QDT19201.1"/>
    </source>
</evidence>
<dbReference type="AlphaFoldDB" id="A0A517PIQ7"/>
<feature type="compositionally biased region" description="Basic and acidic residues" evidence="1">
    <location>
        <begin position="410"/>
        <end position="426"/>
    </location>
</feature>
<feature type="signal peptide" evidence="2">
    <location>
        <begin position="1"/>
        <end position="30"/>
    </location>
</feature>
<name>A0A517PIQ7_9PLAN</name>
<dbReference type="OrthoDB" id="215819at2"/>
<feature type="compositionally biased region" description="Acidic residues" evidence="1">
    <location>
        <begin position="308"/>
        <end position="324"/>
    </location>
</feature>
<evidence type="ECO:0000256" key="1">
    <source>
        <dbReference type="SAM" id="MobiDB-lite"/>
    </source>
</evidence>
<feature type="region of interest" description="Disordered" evidence="1">
    <location>
        <begin position="165"/>
        <end position="329"/>
    </location>
</feature>